<dbReference type="EMBL" id="CP006720">
    <property type="protein sequence ID" value="AHI57901.1"/>
    <property type="molecule type" value="Genomic_DNA"/>
</dbReference>
<evidence type="ECO:0000256" key="1">
    <source>
        <dbReference type="ARBA" id="ARBA00023015"/>
    </source>
</evidence>
<dbReference type="InterPro" id="IPR050661">
    <property type="entry name" value="BglG_antiterminators"/>
</dbReference>
<keyword evidence="2" id="KW-0804">Transcription</keyword>
<dbReference type="PANTHER" id="PTHR30185:SF18">
    <property type="entry name" value="TRANSCRIPTIONAL REGULATOR MTLR"/>
    <property type="match status" value="1"/>
</dbReference>
<dbReference type="KEGG" id="smir:SMM_0464"/>
<keyword evidence="1" id="KW-0805">Transcription regulation</keyword>
<evidence type="ECO:0000313" key="3">
    <source>
        <dbReference type="EMBL" id="AHI57901.1"/>
    </source>
</evidence>
<dbReference type="HOGENOM" id="CLU_504221_0_0_14"/>
<reference evidence="3 4" key="1">
    <citation type="submission" date="2013-09" db="EMBL/GenBank/DDBJ databases">
        <title>Complete genome sequence of Spiroplasma mirum suckling mouse cataract agent.</title>
        <authorList>
            <person name="Landry C.A."/>
            <person name="Bastian F.O."/>
            <person name="Thune R.L."/>
        </authorList>
    </citation>
    <scope>NUCLEOTIDE SEQUENCE [LARGE SCALE GENOMIC DNA]</scope>
    <source>
        <strain evidence="3 4">SMCA</strain>
    </source>
</reference>
<dbReference type="KEGG" id="smia:P344_02780"/>
<dbReference type="Proteomes" id="UP000019260">
    <property type="component" value="Chromosome"/>
</dbReference>
<protein>
    <recommendedName>
        <fullName evidence="5">Mga helix-turn-helix domain-containing protein</fullName>
    </recommendedName>
</protein>
<name>W0GL44_9MOLU</name>
<dbReference type="AlphaFoldDB" id="W0GL44"/>
<sequence length="540" mass="63803">MLDSKDLEILEALKENLDQPFKKIKNFLNHIKISRGDFYYHLNHINSVLKHKNKTLNVTKITKEEFQEIYELITSKQDIFLNSNVGGYILVTYVFLNDYTKLSTISKLLNISVNSAFKLITKINETIREKYHYDKILISNSGNGYFFCGDELSKRKLLINLSIQINTNKSSKLILDFIFNKFNLPYGYEDFLKIKNILLSHKNDLSFVELGWDTLSLILFITLVYRKKFSEGQQLYSKMADYEQFYKHQKSYSIASKVIDEICETFNIEFTSNQFEKLFLSNMFLSKHEMIVATNNFGYEYQVITNFLQQLFDQLEKEGYTINRHDAQQRLFRFLIWTKYQWENLWTIDATTKLKKDFINSRVEYKTLFKFLTANLNQNIKEVINKELIEKQIIEFTIIFIPYINTFPQKDVIHKEAILVTDLKGSLANLLKAKATEMFPNFYINKIISLNNYYKNKNHYDYYLKISNDVNIEKENKGIYFSLNTNLEDMLAKIKLESLAIEDLLDFEKAKMIVNKILGSDATSEEKVQVLLQLFYLAKK</sequence>
<evidence type="ECO:0008006" key="5">
    <source>
        <dbReference type="Google" id="ProtNLM"/>
    </source>
</evidence>
<proteinExistence type="predicted"/>
<keyword evidence="4" id="KW-1185">Reference proteome</keyword>
<dbReference type="OrthoDB" id="369398at2"/>
<evidence type="ECO:0000256" key="2">
    <source>
        <dbReference type="ARBA" id="ARBA00023163"/>
    </source>
</evidence>
<accession>W0GL44</accession>
<evidence type="ECO:0000313" key="4">
    <source>
        <dbReference type="Proteomes" id="UP000019260"/>
    </source>
</evidence>
<dbReference type="PATRIC" id="fig|838561.3.peg.536"/>
<organism evidence="3 4">
    <name type="scientific">Spiroplasma mirum ATCC 29335</name>
    <dbReference type="NCBI Taxonomy" id="838561"/>
    <lineage>
        <taxon>Bacteria</taxon>
        <taxon>Bacillati</taxon>
        <taxon>Mycoplasmatota</taxon>
        <taxon>Mollicutes</taxon>
        <taxon>Entomoplasmatales</taxon>
        <taxon>Spiroplasmataceae</taxon>
        <taxon>Spiroplasma</taxon>
    </lineage>
</organism>
<dbReference type="RefSeq" id="WP_025317259.1">
    <property type="nucleotide sequence ID" value="NZ_CP002082.1"/>
</dbReference>
<dbReference type="PANTHER" id="PTHR30185">
    <property type="entry name" value="CRYPTIC BETA-GLUCOSIDE BGL OPERON ANTITERMINATOR"/>
    <property type="match status" value="1"/>
</dbReference>
<gene>
    <name evidence="3" type="ORF">P344_02780</name>
</gene>